<sequence length="307" mass="34686">MWFNYSSSHYSEPLFYISRTPFSQTPQVQKFVFSSMNSFSISSSILISPPLCKSHPHLQLKHQPIFHHFNGSGLFSSISMTPKFNIPTLLKATDSNIDAPFYISEESASVIPIEEVIEKDWSFLDCNESSSVEEFKRNIDSIIDAGKVDESSRVLVSTGSEEFVDFLMDSTKFKSLLVLHDSLLTLVCIKEKYDKVKCWQGEVIYVPEKWTPLDVVFLYFLPALPFKLDEIFASLAKKCSSGARVIISHPQGREVLEEQRKNYPEIVVSDLPDKTTLQKVAASHSFDVAEFVDEPNLYIAVLICSGA</sequence>
<dbReference type="PANTHER" id="PTHR37217">
    <property type="entry name" value="EXPRESSED PROTEIN"/>
    <property type="match status" value="1"/>
</dbReference>
<evidence type="ECO:0000313" key="1">
    <source>
        <dbReference type="EMBL" id="KAE9598298.1"/>
    </source>
</evidence>
<gene>
    <name evidence="1" type="ORF">Lalb_Chr15g0079111</name>
</gene>
<dbReference type="EMBL" id="WOCE01000015">
    <property type="protein sequence ID" value="KAE9598298.1"/>
    <property type="molecule type" value="Genomic_DNA"/>
</dbReference>
<comment type="caution">
    <text evidence="1">The sequence shown here is derived from an EMBL/GenBank/DDBJ whole genome shotgun (WGS) entry which is preliminary data.</text>
</comment>
<dbReference type="Proteomes" id="UP000447434">
    <property type="component" value="Chromosome 15"/>
</dbReference>
<organism evidence="1 2">
    <name type="scientific">Lupinus albus</name>
    <name type="common">White lupine</name>
    <name type="synonym">Lupinus termis</name>
    <dbReference type="NCBI Taxonomy" id="3870"/>
    <lineage>
        <taxon>Eukaryota</taxon>
        <taxon>Viridiplantae</taxon>
        <taxon>Streptophyta</taxon>
        <taxon>Embryophyta</taxon>
        <taxon>Tracheophyta</taxon>
        <taxon>Spermatophyta</taxon>
        <taxon>Magnoliopsida</taxon>
        <taxon>eudicotyledons</taxon>
        <taxon>Gunneridae</taxon>
        <taxon>Pentapetalae</taxon>
        <taxon>rosids</taxon>
        <taxon>fabids</taxon>
        <taxon>Fabales</taxon>
        <taxon>Fabaceae</taxon>
        <taxon>Papilionoideae</taxon>
        <taxon>50 kb inversion clade</taxon>
        <taxon>genistoids sensu lato</taxon>
        <taxon>core genistoids</taxon>
        <taxon>Genisteae</taxon>
        <taxon>Lupinus</taxon>
    </lineage>
</organism>
<protein>
    <submittedName>
        <fullName evidence="1">Uncharacterized protein</fullName>
    </submittedName>
</protein>
<evidence type="ECO:0000313" key="2">
    <source>
        <dbReference type="Proteomes" id="UP000447434"/>
    </source>
</evidence>
<dbReference type="GO" id="GO:0009507">
    <property type="term" value="C:chloroplast"/>
    <property type="evidence" value="ECO:0007669"/>
    <property type="project" value="TreeGrafter"/>
</dbReference>
<name>A0A6A5PAL3_LUPAL</name>
<dbReference type="PANTHER" id="PTHR37217:SF1">
    <property type="entry name" value="EXPRESSED PROTEIN"/>
    <property type="match status" value="1"/>
</dbReference>
<accession>A0A6A5PAL3</accession>
<dbReference type="AlphaFoldDB" id="A0A6A5PAL3"/>
<proteinExistence type="predicted"/>
<dbReference type="OrthoDB" id="276388at2759"/>
<keyword evidence="2" id="KW-1185">Reference proteome</keyword>
<reference evidence="2" key="1">
    <citation type="journal article" date="2020" name="Nat. Commun.">
        <title>Genome sequence of the cluster root forming white lupin.</title>
        <authorList>
            <person name="Hufnagel B."/>
            <person name="Marques A."/>
            <person name="Soriano A."/>
            <person name="Marques L."/>
            <person name="Divol F."/>
            <person name="Doumas P."/>
            <person name="Sallet E."/>
            <person name="Mancinotti D."/>
            <person name="Carrere S."/>
            <person name="Marande W."/>
            <person name="Arribat S."/>
            <person name="Keller J."/>
            <person name="Huneau C."/>
            <person name="Blein T."/>
            <person name="Aime D."/>
            <person name="Laguerre M."/>
            <person name="Taylor J."/>
            <person name="Schubert V."/>
            <person name="Nelson M."/>
            <person name="Geu-Flores F."/>
            <person name="Crespi M."/>
            <person name="Gallardo-Guerrero K."/>
            <person name="Delaux P.-M."/>
            <person name="Salse J."/>
            <person name="Berges H."/>
            <person name="Guyot R."/>
            <person name="Gouzy J."/>
            <person name="Peret B."/>
        </authorList>
    </citation>
    <scope>NUCLEOTIDE SEQUENCE [LARGE SCALE GENOMIC DNA]</scope>
    <source>
        <strain evidence="2">cv. Amiga</strain>
    </source>
</reference>